<name>A0ACC2W9S7_9TREE</name>
<sequence length="349" mass="37516">MGIALSNSATSSRDPAQVLQVTQTNIKHLRALEMNAQELKKLCDDCASTANSGKETEALELLNKLEQLDAPSEADLRTSKAGATINKLQKNSSAAIASLAKQIVGKWKQAVDAQKKRKREANGDVVGEGSSEKKAKGDNGAKVKSEVAVSSASSAKDSPVPSVKSESRPIKKERKLSTITTEKRPERSAKSDNPAGLEPVYRPGSSEKDDAVRKKGATMSYDALSFDSVAEKAILVERSLALEQAVYDKMKQEVTDEYRSNLIYGAARAGIRELFLNLREPTNAALRDSIVTGAISCKDVVNFTQEELASEAIKAEQAAIDKQNLFAAQGAGATEVCAGLFTPRRVQFN</sequence>
<dbReference type="EMBL" id="JASBWR010000024">
    <property type="protein sequence ID" value="KAJ9107850.1"/>
    <property type="molecule type" value="Genomic_DNA"/>
</dbReference>
<dbReference type="Proteomes" id="UP001241377">
    <property type="component" value="Unassembled WGS sequence"/>
</dbReference>
<evidence type="ECO:0000313" key="2">
    <source>
        <dbReference type="Proteomes" id="UP001241377"/>
    </source>
</evidence>
<reference evidence="1" key="1">
    <citation type="submission" date="2023-04" db="EMBL/GenBank/DDBJ databases">
        <title>Draft Genome sequencing of Naganishia species isolated from polar environments using Oxford Nanopore Technology.</title>
        <authorList>
            <person name="Leo P."/>
            <person name="Venkateswaran K."/>
        </authorList>
    </citation>
    <scope>NUCLEOTIDE SEQUENCE</scope>
    <source>
        <strain evidence="1">MNA-CCFEE 5261</strain>
    </source>
</reference>
<protein>
    <submittedName>
        <fullName evidence="1">Uncharacterized protein</fullName>
    </submittedName>
</protein>
<keyword evidence="2" id="KW-1185">Reference proteome</keyword>
<gene>
    <name evidence="1" type="ORF">QFC19_002756</name>
</gene>
<proteinExistence type="predicted"/>
<evidence type="ECO:0000313" key="1">
    <source>
        <dbReference type="EMBL" id="KAJ9107850.1"/>
    </source>
</evidence>
<organism evidence="1 2">
    <name type="scientific">Naganishia cerealis</name>
    <dbReference type="NCBI Taxonomy" id="610337"/>
    <lineage>
        <taxon>Eukaryota</taxon>
        <taxon>Fungi</taxon>
        <taxon>Dikarya</taxon>
        <taxon>Basidiomycota</taxon>
        <taxon>Agaricomycotina</taxon>
        <taxon>Tremellomycetes</taxon>
        <taxon>Filobasidiales</taxon>
        <taxon>Filobasidiaceae</taxon>
        <taxon>Naganishia</taxon>
    </lineage>
</organism>
<accession>A0ACC2W9S7</accession>
<comment type="caution">
    <text evidence="1">The sequence shown here is derived from an EMBL/GenBank/DDBJ whole genome shotgun (WGS) entry which is preliminary data.</text>
</comment>